<evidence type="ECO:0000313" key="2">
    <source>
        <dbReference type="EMBL" id="THU76792.1"/>
    </source>
</evidence>
<accession>A0A4S8KMJ0</accession>
<name>A0A4S8KMJ0_DENBC</name>
<gene>
    <name evidence="2" type="ORF">K435DRAFT_703997</name>
</gene>
<dbReference type="EMBL" id="ML180707">
    <property type="protein sequence ID" value="THU76792.1"/>
    <property type="molecule type" value="Genomic_DNA"/>
</dbReference>
<feature type="non-terminal residue" evidence="2">
    <location>
        <position position="165"/>
    </location>
</feature>
<organism evidence="2 3">
    <name type="scientific">Dendrothele bispora (strain CBS 962.96)</name>
    <dbReference type="NCBI Taxonomy" id="1314807"/>
    <lineage>
        <taxon>Eukaryota</taxon>
        <taxon>Fungi</taxon>
        <taxon>Dikarya</taxon>
        <taxon>Basidiomycota</taxon>
        <taxon>Agaricomycotina</taxon>
        <taxon>Agaricomycetes</taxon>
        <taxon>Agaricomycetidae</taxon>
        <taxon>Agaricales</taxon>
        <taxon>Agaricales incertae sedis</taxon>
        <taxon>Dendrothele</taxon>
    </lineage>
</organism>
<sequence length="165" mass="19632">MKALKIRDPSYNGYASIQKFDQFTYDYMYLVERHDLDEQTAIKVMPNYLTSKAHEYVLNNVSQNPRGWSLQSVFTAMFEHCFPPTFKEELRRELMLGRQGRKTVEEFSNSLRTGARRFGDITEQSMVQTLWDGVHQYIRVHWRTQGFSPERTKFNRLVKHAKRAE</sequence>
<evidence type="ECO:0000313" key="3">
    <source>
        <dbReference type="Proteomes" id="UP000297245"/>
    </source>
</evidence>
<dbReference type="Pfam" id="PF03732">
    <property type="entry name" value="Retrotrans_gag"/>
    <property type="match status" value="1"/>
</dbReference>
<feature type="domain" description="Retrotransposon gag" evidence="1">
    <location>
        <begin position="45"/>
        <end position="135"/>
    </location>
</feature>
<keyword evidence="3" id="KW-1185">Reference proteome</keyword>
<dbReference type="OrthoDB" id="3267748at2759"/>
<proteinExistence type="predicted"/>
<protein>
    <recommendedName>
        <fullName evidence="1">Retrotransposon gag domain-containing protein</fullName>
    </recommendedName>
</protein>
<dbReference type="InterPro" id="IPR005162">
    <property type="entry name" value="Retrotrans_gag_dom"/>
</dbReference>
<dbReference type="Proteomes" id="UP000297245">
    <property type="component" value="Unassembled WGS sequence"/>
</dbReference>
<reference evidence="2 3" key="1">
    <citation type="journal article" date="2019" name="Nat. Ecol. Evol.">
        <title>Megaphylogeny resolves global patterns of mushroom evolution.</title>
        <authorList>
            <person name="Varga T."/>
            <person name="Krizsan K."/>
            <person name="Foldi C."/>
            <person name="Dima B."/>
            <person name="Sanchez-Garcia M."/>
            <person name="Sanchez-Ramirez S."/>
            <person name="Szollosi G.J."/>
            <person name="Szarkandi J.G."/>
            <person name="Papp V."/>
            <person name="Albert L."/>
            <person name="Andreopoulos W."/>
            <person name="Angelini C."/>
            <person name="Antonin V."/>
            <person name="Barry K.W."/>
            <person name="Bougher N.L."/>
            <person name="Buchanan P."/>
            <person name="Buyck B."/>
            <person name="Bense V."/>
            <person name="Catcheside P."/>
            <person name="Chovatia M."/>
            <person name="Cooper J."/>
            <person name="Damon W."/>
            <person name="Desjardin D."/>
            <person name="Finy P."/>
            <person name="Geml J."/>
            <person name="Haridas S."/>
            <person name="Hughes K."/>
            <person name="Justo A."/>
            <person name="Karasinski D."/>
            <person name="Kautmanova I."/>
            <person name="Kiss B."/>
            <person name="Kocsube S."/>
            <person name="Kotiranta H."/>
            <person name="LaButti K.M."/>
            <person name="Lechner B.E."/>
            <person name="Liimatainen K."/>
            <person name="Lipzen A."/>
            <person name="Lukacs Z."/>
            <person name="Mihaltcheva S."/>
            <person name="Morgado L.N."/>
            <person name="Niskanen T."/>
            <person name="Noordeloos M.E."/>
            <person name="Ohm R.A."/>
            <person name="Ortiz-Santana B."/>
            <person name="Ovrebo C."/>
            <person name="Racz N."/>
            <person name="Riley R."/>
            <person name="Savchenko A."/>
            <person name="Shiryaev A."/>
            <person name="Soop K."/>
            <person name="Spirin V."/>
            <person name="Szebenyi C."/>
            <person name="Tomsovsky M."/>
            <person name="Tulloss R.E."/>
            <person name="Uehling J."/>
            <person name="Grigoriev I.V."/>
            <person name="Vagvolgyi C."/>
            <person name="Papp T."/>
            <person name="Martin F.M."/>
            <person name="Miettinen O."/>
            <person name="Hibbett D.S."/>
            <person name="Nagy L.G."/>
        </authorList>
    </citation>
    <scope>NUCLEOTIDE SEQUENCE [LARGE SCALE GENOMIC DNA]</scope>
    <source>
        <strain evidence="2 3">CBS 962.96</strain>
    </source>
</reference>
<dbReference type="AlphaFoldDB" id="A0A4S8KMJ0"/>
<evidence type="ECO:0000259" key="1">
    <source>
        <dbReference type="Pfam" id="PF03732"/>
    </source>
</evidence>